<accession>H6RT06</accession>
<dbReference type="InterPro" id="IPR023606">
    <property type="entry name" value="CoA-Trfase_III_dom_1_sf"/>
</dbReference>
<dbReference type="Proteomes" id="UP000007517">
    <property type="component" value="Chromosome"/>
</dbReference>
<protein>
    <submittedName>
        <fullName evidence="2">CoA-transferase family</fullName>
        <ecNumber evidence="2">2.8.3.16</ecNumber>
    </submittedName>
</protein>
<dbReference type="KEGG" id="bsd:BLASA_3444"/>
<sequence>MEDLPLAGTVVVALEQAVAAPFATRQLGDLGARVIKIERPGVGDFARGYDDAVDGTSTFFFWLNRGKESLTLDVKSPRGREVLARLLERADVFVHNLAPGAVDRLGFDRETLTSTYPRLVSCGLSGYGHGGPYDNKRAYDLLVQGEVGTSSTTGTPEQGVRIGLSIADISGGMYAFASVLSGLLGRTRTGRGANLETTLLDALSEWISPALYQALHGGVLPPRSADSHPSLYPYGRFRCRGGRELNIGIQNDREWVRLCTDVLGRPDLAHDPRVARNIERSKNRDFVDEVMEAALSQLSVEEVTERLDKANIAFGMVNDMADLAQHPQLAARDRWRDVETPAGKKRALRPPVDLPAGEAPMGPIPTVGEHTDSILAWLGYEPQDIATMRDTGVC</sequence>
<dbReference type="PANTHER" id="PTHR48207:SF3">
    <property type="entry name" value="SUCCINATE--HYDROXYMETHYLGLUTARATE COA-TRANSFERASE"/>
    <property type="match status" value="1"/>
</dbReference>
<dbReference type="PANTHER" id="PTHR48207">
    <property type="entry name" value="SUCCINATE--HYDROXYMETHYLGLUTARATE COA-TRANSFERASE"/>
    <property type="match status" value="1"/>
</dbReference>
<dbReference type="InterPro" id="IPR050483">
    <property type="entry name" value="CoA-transferase_III_domain"/>
</dbReference>
<dbReference type="RefSeq" id="WP_014377188.1">
    <property type="nucleotide sequence ID" value="NC_016943.1"/>
</dbReference>
<dbReference type="InterPro" id="IPR003673">
    <property type="entry name" value="CoA-Trfase_fam_III"/>
</dbReference>
<dbReference type="STRING" id="1146883.BLASA_3444"/>
<dbReference type="Pfam" id="PF02515">
    <property type="entry name" value="CoA_transf_3"/>
    <property type="match status" value="1"/>
</dbReference>
<organism evidence="2 3">
    <name type="scientific">Blastococcus saxobsidens (strain DD2)</name>
    <dbReference type="NCBI Taxonomy" id="1146883"/>
    <lineage>
        <taxon>Bacteria</taxon>
        <taxon>Bacillati</taxon>
        <taxon>Actinomycetota</taxon>
        <taxon>Actinomycetes</taxon>
        <taxon>Geodermatophilales</taxon>
        <taxon>Geodermatophilaceae</taxon>
        <taxon>Blastococcus</taxon>
    </lineage>
</organism>
<keyword evidence="3" id="KW-1185">Reference proteome</keyword>
<dbReference type="EC" id="2.8.3.16" evidence="2"/>
<dbReference type="eggNOG" id="COG1804">
    <property type="taxonomic scope" value="Bacteria"/>
</dbReference>
<reference evidence="3" key="2">
    <citation type="submission" date="2012-02" db="EMBL/GenBank/DDBJ databases">
        <title>Complete genome sequence of Blastococcus saxobsidens strain DD2.</title>
        <authorList>
            <person name="Genoscope."/>
        </authorList>
    </citation>
    <scope>NUCLEOTIDE SEQUENCE [LARGE SCALE GENOMIC DNA]</scope>
    <source>
        <strain evidence="3">DD2</strain>
    </source>
</reference>
<reference evidence="2 3" key="1">
    <citation type="journal article" date="2012" name="J. Bacteriol.">
        <title>Genome Sequence of Blastococcus saxobsidens DD2, a Stone-Inhabiting Bacterium.</title>
        <authorList>
            <person name="Chouaia B."/>
            <person name="Crotti E."/>
            <person name="Brusetti L."/>
            <person name="Daffonchio D."/>
            <person name="Essoussi I."/>
            <person name="Nouioui I."/>
            <person name="Sbissi I."/>
            <person name="Ghodhbane-Gtari F."/>
            <person name="Gtari M."/>
            <person name="Vacherie B."/>
            <person name="Barbe V."/>
            <person name="Medigue C."/>
            <person name="Gury J."/>
            <person name="Pujic P."/>
            <person name="Normand P."/>
        </authorList>
    </citation>
    <scope>NUCLEOTIDE SEQUENCE [LARGE SCALE GENOMIC DNA]</scope>
    <source>
        <strain evidence="2 3">DD2</strain>
    </source>
</reference>
<dbReference type="GO" id="GO:0033608">
    <property type="term" value="F:formyl-CoA transferase activity"/>
    <property type="evidence" value="ECO:0007669"/>
    <property type="project" value="UniProtKB-EC"/>
</dbReference>
<dbReference type="SUPFAM" id="SSF89796">
    <property type="entry name" value="CoA-transferase family III (CaiB/BaiF)"/>
    <property type="match status" value="1"/>
</dbReference>
<dbReference type="Gene3D" id="3.40.50.10540">
    <property type="entry name" value="Crotonobetainyl-coa:carnitine coa-transferase, domain 1"/>
    <property type="match status" value="1"/>
</dbReference>
<gene>
    <name evidence="2" type="ordered locus">BLASA_3444</name>
</gene>
<evidence type="ECO:0000313" key="3">
    <source>
        <dbReference type="Proteomes" id="UP000007517"/>
    </source>
</evidence>
<dbReference type="HOGENOM" id="CLU_033975_1_1_11"/>
<dbReference type="AlphaFoldDB" id="H6RT06"/>
<evidence type="ECO:0000256" key="1">
    <source>
        <dbReference type="ARBA" id="ARBA00022679"/>
    </source>
</evidence>
<dbReference type="Gene3D" id="3.30.1540.10">
    <property type="entry name" value="formyl-coa transferase, domain 3"/>
    <property type="match status" value="1"/>
</dbReference>
<dbReference type="InterPro" id="IPR044855">
    <property type="entry name" value="CoA-Trfase_III_dom3_sf"/>
</dbReference>
<evidence type="ECO:0000313" key="2">
    <source>
        <dbReference type="EMBL" id="CCG04309.1"/>
    </source>
</evidence>
<keyword evidence="1 2" id="KW-0808">Transferase</keyword>
<dbReference type="OrthoDB" id="9797653at2"/>
<dbReference type="EMBL" id="FO117623">
    <property type="protein sequence ID" value="CCG04309.1"/>
    <property type="molecule type" value="Genomic_DNA"/>
</dbReference>
<proteinExistence type="predicted"/>
<name>H6RT06_BLASD</name>